<gene>
    <name evidence="1" type="ORF">F511_09421</name>
</gene>
<protein>
    <submittedName>
        <fullName evidence="1">Uncharacterized protein</fullName>
    </submittedName>
</protein>
<dbReference type="AlphaFoldDB" id="A0A2Z7AKJ6"/>
<dbReference type="EMBL" id="KV014424">
    <property type="protein sequence ID" value="KZV22203.1"/>
    <property type="molecule type" value="Genomic_DNA"/>
</dbReference>
<evidence type="ECO:0000313" key="2">
    <source>
        <dbReference type="Proteomes" id="UP000250235"/>
    </source>
</evidence>
<dbReference type="Proteomes" id="UP000250235">
    <property type="component" value="Unassembled WGS sequence"/>
</dbReference>
<accession>A0A2Z7AKJ6</accession>
<proteinExistence type="predicted"/>
<sequence length="99" mass="10972">MICTLVWSLESTNLEESSDDEAHNRHPAGDQQAMDMQITNADIQDVGQAGPDHDQCCDPTTSCIPEPLRVTQVLVSQFPYGYGNQIVEYSRRKVGSMIS</sequence>
<keyword evidence="2" id="KW-1185">Reference proteome</keyword>
<reference evidence="1 2" key="1">
    <citation type="journal article" date="2015" name="Proc. Natl. Acad. Sci. U.S.A.">
        <title>The resurrection genome of Boea hygrometrica: A blueprint for survival of dehydration.</title>
        <authorList>
            <person name="Xiao L."/>
            <person name="Yang G."/>
            <person name="Zhang L."/>
            <person name="Yang X."/>
            <person name="Zhao S."/>
            <person name="Ji Z."/>
            <person name="Zhou Q."/>
            <person name="Hu M."/>
            <person name="Wang Y."/>
            <person name="Chen M."/>
            <person name="Xu Y."/>
            <person name="Jin H."/>
            <person name="Xiao X."/>
            <person name="Hu G."/>
            <person name="Bao F."/>
            <person name="Hu Y."/>
            <person name="Wan P."/>
            <person name="Li L."/>
            <person name="Deng X."/>
            <person name="Kuang T."/>
            <person name="Xiang C."/>
            <person name="Zhu J.K."/>
            <person name="Oliver M.J."/>
            <person name="He Y."/>
        </authorList>
    </citation>
    <scope>NUCLEOTIDE SEQUENCE [LARGE SCALE GENOMIC DNA]</scope>
    <source>
        <strain evidence="2">cv. XS01</strain>
    </source>
</reference>
<evidence type="ECO:0000313" key="1">
    <source>
        <dbReference type="EMBL" id="KZV22203.1"/>
    </source>
</evidence>
<name>A0A2Z7AKJ6_9LAMI</name>
<organism evidence="1 2">
    <name type="scientific">Dorcoceras hygrometricum</name>
    <dbReference type="NCBI Taxonomy" id="472368"/>
    <lineage>
        <taxon>Eukaryota</taxon>
        <taxon>Viridiplantae</taxon>
        <taxon>Streptophyta</taxon>
        <taxon>Embryophyta</taxon>
        <taxon>Tracheophyta</taxon>
        <taxon>Spermatophyta</taxon>
        <taxon>Magnoliopsida</taxon>
        <taxon>eudicotyledons</taxon>
        <taxon>Gunneridae</taxon>
        <taxon>Pentapetalae</taxon>
        <taxon>asterids</taxon>
        <taxon>lamiids</taxon>
        <taxon>Lamiales</taxon>
        <taxon>Gesneriaceae</taxon>
        <taxon>Didymocarpoideae</taxon>
        <taxon>Trichosporeae</taxon>
        <taxon>Loxocarpinae</taxon>
        <taxon>Dorcoceras</taxon>
    </lineage>
</organism>